<organism evidence="2 3">
    <name type="scientific">Pelobacter propionicus (strain DSM 2379 / NBRC 103807 / OttBd1)</name>
    <dbReference type="NCBI Taxonomy" id="338966"/>
    <lineage>
        <taxon>Bacteria</taxon>
        <taxon>Pseudomonadati</taxon>
        <taxon>Thermodesulfobacteriota</taxon>
        <taxon>Desulfuromonadia</taxon>
        <taxon>Desulfuromonadales</taxon>
        <taxon>Desulfuromonadaceae</taxon>
        <taxon>Pelobacter</taxon>
    </lineage>
</organism>
<dbReference type="RefSeq" id="WP_011736133.1">
    <property type="nucleotide sequence ID" value="NC_008609.1"/>
</dbReference>
<evidence type="ECO:0000256" key="1">
    <source>
        <dbReference type="SAM" id="SignalP"/>
    </source>
</evidence>
<dbReference type="HOGENOM" id="CLU_1873456_0_0_7"/>
<sequence length="136" mass="14609">MRRMLKTVLLVAGVAVSLGAGAAVKADGAGGDDQNTKSADSGQSLYSVVRETSLGGIIAEQGTWLVLDEPIHFAKGSRSERVVERIRLSVPPELRERVAAMDGRHAVLEGTMECAMLFTPWSATCVLRVKRAETDR</sequence>
<protein>
    <submittedName>
        <fullName evidence="2">Uncharacterized protein</fullName>
    </submittedName>
</protein>
<proteinExistence type="predicted"/>
<dbReference type="Proteomes" id="UP000006732">
    <property type="component" value="Chromosome"/>
</dbReference>
<evidence type="ECO:0000313" key="3">
    <source>
        <dbReference type="Proteomes" id="UP000006732"/>
    </source>
</evidence>
<dbReference type="STRING" id="338966.Ppro_2266"/>
<accession>A1ARA3</accession>
<dbReference type="EMBL" id="CP000482">
    <property type="protein sequence ID" value="ABK99873.1"/>
    <property type="molecule type" value="Genomic_DNA"/>
</dbReference>
<dbReference type="AlphaFoldDB" id="A1ARA3"/>
<keyword evidence="1" id="KW-0732">Signal</keyword>
<feature type="signal peptide" evidence="1">
    <location>
        <begin position="1"/>
        <end position="22"/>
    </location>
</feature>
<evidence type="ECO:0000313" key="2">
    <source>
        <dbReference type="EMBL" id="ABK99873.1"/>
    </source>
</evidence>
<feature type="chain" id="PRO_5002632042" evidence="1">
    <location>
        <begin position="23"/>
        <end position="136"/>
    </location>
</feature>
<name>A1ARA3_PELPD</name>
<keyword evidence="3" id="KW-1185">Reference proteome</keyword>
<reference evidence="2 3" key="1">
    <citation type="submission" date="2006-10" db="EMBL/GenBank/DDBJ databases">
        <title>Complete sequence of chromosome of Pelobacter propionicus DSM 2379.</title>
        <authorList>
            <consortium name="US DOE Joint Genome Institute"/>
            <person name="Copeland A."/>
            <person name="Lucas S."/>
            <person name="Lapidus A."/>
            <person name="Barry K."/>
            <person name="Detter J.C."/>
            <person name="Glavina del Rio T."/>
            <person name="Hammon N."/>
            <person name="Israni S."/>
            <person name="Dalin E."/>
            <person name="Tice H."/>
            <person name="Pitluck S."/>
            <person name="Saunders E."/>
            <person name="Brettin T."/>
            <person name="Bruce D."/>
            <person name="Han C."/>
            <person name="Tapia R."/>
            <person name="Schmutz J."/>
            <person name="Larimer F."/>
            <person name="Land M."/>
            <person name="Hauser L."/>
            <person name="Kyrpides N."/>
            <person name="Kim E."/>
            <person name="Lovley D."/>
            <person name="Richardson P."/>
        </authorList>
    </citation>
    <scope>NUCLEOTIDE SEQUENCE [LARGE SCALE GENOMIC DNA]</scope>
    <source>
        <strain evidence="3">DSM 2379 / NBRC 103807 / OttBd1</strain>
    </source>
</reference>
<dbReference type="KEGG" id="ppd:Ppro_2266"/>
<gene>
    <name evidence="2" type="ordered locus">Ppro_2266</name>
</gene>